<evidence type="ECO:0000313" key="2">
    <source>
        <dbReference type="Proteomes" id="UP001320706"/>
    </source>
</evidence>
<accession>A0ACC3SNW9</accession>
<sequence length="229" mass="26671">MASTKFTTSKAAQMLIQDRIYSYIVAQRSEHNPTWATLHETRKYPIMAVSHQIRCGFLSVFAQTHPVRRWFYFFLDLPRREGLPSAVAKCNVCDQWAVNLLRSTYVKRTTKFPSNPTPLPPPLSFVSTLKIKITQRRVGCPRETLARATIRFPRVRDSVPTFELKKVKKLGAKSSARFESFVSNFRGRLERWWKDEKRRRYSAAFARLLDPNSSETAAYMEMWKSGLWA</sequence>
<organism evidence="1 2">
    <name type="scientific">Zalaria obscura</name>
    <dbReference type="NCBI Taxonomy" id="2024903"/>
    <lineage>
        <taxon>Eukaryota</taxon>
        <taxon>Fungi</taxon>
        <taxon>Dikarya</taxon>
        <taxon>Ascomycota</taxon>
        <taxon>Pezizomycotina</taxon>
        <taxon>Dothideomycetes</taxon>
        <taxon>Dothideomycetidae</taxon>
        <taxon>Dothideales</taxon>
        <taxon>Zalariaceae</taxon>
        <taxon>Zalaria</taxon>
    </lineage>
</organism>
<protein>
    <submittedName>
        <fullName evidence="1">Uncharacterized protein</fullName>
    </submittedName>
</protein>
<dbReference type="Proteomes" id="UP001320706">
    <property type="component" value="Unassembled WGS sequence"/>
</dbReference>
<dbReference type="EMBL" id="JAMKPW020000001">
    <property type="protein sequence ID" value="KAK8221862.1"/>
    <property type="molecule type" value="Genomic_DNA"/>
</dbReference>
<reference evidence="1" key="1">
    <citation type="submission" date="2024-02" db="EMBL/GenBank/DDBJ databases">
        <title>Metagenome Assembled Genome of Zalaria obscura JY119.</title>
        <authorList>
            <person name="Vighnesh L."/>
            <person name="Jagadeeshwari U."/>
            <person name="Venkata Ramana C."/>
            <person name="Sasikala C."/>
        </authorList>
    </citation>
    <scope>NUCLEOTIDE SEQUENCE</scope>
    <source>
        <strain evidence="1">JY119</strain>
    </source>
</reference>
<evidence type="ECO:0000313" key="1">
    <source>
        <dbReference type="EMBL" id="KAK8221862.1"/>
    </source>
</evidence>
<name>A0ACC3SNW9_9PEZI</name>
<gene>
    <name evidence="1" type="ORF">M8818_000027</name>
</gene>
<comment type="caution">
    <text evidence="1">The sequence shown here is derived from an EMBL/GenBank/DDBJ whole genome shotgun (WGS) entry which is preliminary data.</text>
</comment>
<proteinExistence type="predicted"/>
<keyword evidence="2" id="KW-1185">Reference proteome</keyword>